<evidence type="ECO:0000313" key="2">
    <source>
        <dbReference type="WBParaSite" id="nRc.2.0.1.t00479-RA"/>
    </source>
</evidence>
<accession>A0A915HGE3</accession>
<organism evidence="1 2">
    <name type="scientific">Romanomermis culicivorax</name>
    <name type="common">Nematode worm</name>
    <dbReference type="NCBI Taxonomy" id="13658"/>
    <lineage>
        <taxon>Eukaryota</taxon>
        <taxon>Metazoa</taxon>
        <taxon>Ecdysozoa</taxon>
        <taxon>Nematoda</taxon>
        <taxon>Enoplea</taxon>
        <taxon>Dorylaimia</taxon>
        <taxon>Mermithida</taxon>
        <taxon>Mermithoidea</taxon>
        <taxon>Mermithidae</taxon>
        <taxon>Romanomermis</taxon>
    </lineage>
</organism>
<dbReference type="WBParaSite" id="nRc.2.0.1.t00479-RA">
    <property type="protein sequence ID" value="nRc.2.0.1.t00479-RA"/>
    <property type="gene ID" value="nRc.2.0.1.g00479"/>
</dbReference>
<keyword evidence="1" id="KW-1185">Reference proteome</keyword>
<sequence>MNWFDLYQKAESENTTRPKTITKIPKAKQQNTSVGDLKKMWELEILALSILIQDLYLQLQPLLKNLSVLDIRLLRPEETGAQLQDKGFLYHRPKICTLIGLK</sequence>
<reference evidence="2" key="1">
    <citation type="submission" date="2022-11" db="UniProtKB">
        <authorList>
            <consortium name="WormBaseParasite"/>
        </authorList>
    </citation>
    <scope>IDENTIFICATION</scope>
</reference>
<proteinExistence type="predicted"/>
<dbReference type="Proteomes" id="UP000887565">
    <property type="component" value="Unplaced"/>
</dbReference>
<name>A0A915HGE3_ROMCU</name>
<evidence type="ECO:0000313" key="1">
    <source>
        <dbReference type="Proteomes" id="UP000887565"/>
    </source>
</evidence>
<dbReference type="AlphaFoldDB" id="A0A915HGE3"/>
<protein>
    <submittedName>
        <fullName evidence="2">Uncharacterized protein</fullName>
    </submittedName>
</protein>